<feature type="domain" description="Peptidase S8/S53" evidence="10">
    <location>
        <begin position="150"/>
        <end position="394"/>
    </location>
</feature>
<evidence type="ECO:0000256" key="2">
    <source>
        <dbReference type="ARBA" id="ARBA00022670"/>
    </source>
</evidence>
<dbReference type="Pfam" id="PF00082">
    <property type="entry name" value="Peptidase_S8"/>
    <property type="match status" value="1"/>
</dbReference>
<keyword evidence="12" id="KW-1185">Reference proteome</keyword>
<dbReference type="PROSITE" id="PS00138">
    <property type="entry name" value="SUBTILASE_SER"/>
    <property type="match status" value="1"/>
</dbReference>
<sequence>MVTNHGESLDSRHLPRMLTRALGTSRRLSEGDLKCEECLMKGGMVEDLSAIGIQVISSRCPATVSEISNYMKRAEDALNVVTLVEPDGEVYLQDTSERPPFAQAPSSCGVNPRLGTNDPESGCQTNLETIRVTAAWELIRKFNRTRPLEEVVVAVIDSGVDTKHPDLIKQFWRHPVDGSIGYNFIENNTDVTDLNGHGTVCAGIIAAETNNSIGVAGIAGVSNVKLMILRFLDEQRLGFITDALRALNFAVKMGAQISSNSYGSYSDSVIYRNAVINAAAKGHVVITVSGNDGLSLDTNPVFPCSYVDVPTLLCTAATNSGPNIALYPLSNVGSAVNILAPGINIRSTFPGGYDNLTGTSAAGPHVAATAALLASLGLKGQEIRDSIVESARSVLDNQPPLLDAGEAVMRALSCV</sequence>
<protein>
    <recommendedName>
        <fullName evidence="7">subtilisin</fullName>
        <ecNumber evidence="7">3.4.21.62</ecNumber>
    </recommendedName>
</protein>
<dbReference type="PROSITE" id="PS00136">
    <property type="entry name" value="SUBTILASE_ASP"/>
    <property type="match status" value="1"/>
</dbReference>
<dbReference type="GO" id="GO:0004252">
    <property type="term" value="F:serine-type endopeptidase activity"/>
    <property type="evidence" value="ECO:0007669"/>
    <property type="project" value="UniProtKB-UniRule"/>
</dbReference>
<proteinExistence type="inferred from homology"/>
<evidence type="ECO:0000313" key="11">
    <source>
        <dbReference type="EMBL" id="KAF4655662.1"/>
    </source>
</evidence>
<dbReference type="PANTHER" id="PTHR43399">
    <property type="entry name" value="SUBTILISIN-RELATED"/>
    <property type="match status" value="1"/>
</dbReference>
<dbReference type="InterPro" id="IPR015500">
    <property type="entry name" value="Peptidase_S8_subtilisin-rel"/>
</dbReference>
<evidence type="ECO:0000313" key="12">
    <source>
        <dbReference type="Proteomes" id="UP000591131"/>
    </source>
</evidence>
<dbReference type="AlphaFoldDB" id="A0A7J6L905"/>
<dbReference type="InterPro" id="IPR023828">
    <property type="entry name" value="Peptidase_S8_Ser-AS"/>
</dbReference>
<evidence type="ECO:0000256" key="4">
    <source>
        <dbReference type="ARBA" id="ARBA00022825"/>
    </source>
</evidence>
<dbReference type="Proteomes" id="UP000591131">
    <property type="component" value="Unassembled WGS sequence"/>
</dbReference>
<dbReference type="InterPro" id="IPR051048">
    <property type="entry name" value="Peptidase_S8/S53_subtilisin"/>
</dbReference>
<dbReference type="Gene3D" id="3.40.50.200">
    <property type="entry name" value="Peptidase S8/S53 domain"/>
    <property type="match status" value="1"/>
</dbReference>
<accession>A0A7J6L905</accession>
<evidence type="ECO:0000256" key="6">
    <source>
        <dbReference type="ARBA" id="ARBA00023529"/>
    </source>
</evidence>
<evidence type="ECO:0000256" key="3">
    <source>
        <dbReference type="ARBA" id="ARBA00022801"/>
    </source>
</evidence>
<keyword evidence="4 8" id="KW-0720">Serine protease</keyword>
<dbReference type="PRINTS" id="PR00723">
    <property type="entry name" value="SUBTILISIN"/>
</dbReference>
<keyword evidence="3 8" id="KW-0378">Hydrolase</keyword>
<comment type="caution">
    <text evidence="11">The sequence shown here is derived from an EMBL/GenBank/DDBJ whole genome shotgun (WGS) entry which is preliminary data.</text>
</comment>
<organism evidence="11 12">
    <name type="scientific">Perkinsus chesapeaki</name>
    <name type="common">Clam parasite</name>
    <name type="synonym">Perkinsus andrewsi</name>
    <dbReference type="NCBI Taxonomy" id="330153"/>
    <lineage>
        <taxon>Eukaryota</taxon>
        <taxon>Sar</taxon>
        <taxon>Alveolata</taxon>
        <taxon>Perkinsozoa</taxon>
        <taxon>Perkinsea</taxon>
        <taxon>Perkinsida</taxon>
        <taxon>Perkinsidae</taxon>
        <taxon>Perkinsus</taxon>
    </lineage>
</organism>
<dbReference type="GO" id="GO:0006508">
    <property type="term" value="P:proteolysis"/>
    <property type="evidence" value="ECO:0007669"/>
    <property type="project" value="UniProtKB-KW"/>
</dbReference>
<dbReference type="PROSITE" id="PS00137">
    <property type="entry name" value="SUBTILASE_HIS"/>
    <property type="match status" value="1"/>
</dbReference>
<dbReference type="InterPro" id="IPR022398">
    <property type="entry name" value="Peptidase_S8_His-AS"/>
</dbReference>
<dbReference type="OrthoDB" id="531541at2759"/>
<dbReference type="PANTHER" id="PTHR43399:SF4">
    <property type="entry name" value="CELL WALL-ASSOCIATED PROTEASE"/>
    <property type="match status" value="1"/>
</dbReference>
<evidence type="ECO:0000256" key="5">
    <source>
        <dbReference type="ARBA" id="ARBA00023145"/>
    </source>
</evidence>
<name>A0A7J6L905_PERCH</name>
<gene>
    <name evidence="11" type="primary">SUB2_23</name>
    <name evidence="11" type="ORF">FOL47_009338</name>
</gene>
<dbReference type="SUPFAM" id="SSF52743">
    <property type="entry name" value="Subtilisin-like"/>
    <property type="match status" value="1"/>
</dbReference>
<feature type="active site" description="Charge relay system" evidence="8">
    <location>
        <position position="157"/>
    </location>
</feature>
<evidence type="ECO:0000256" key="1">
    <source>
        <dbReference type="ARBA" id="ARBA00011073"/>
    </source>
</evidence>
<dbReference type="PROSITE" id="PS51892">
    <property type="entry name" value="SUBTILASE"/>
    <property type="match status" value="1"/>
</dbReference>
<comment type="catalytic activity">
    <reaction evidence="6">
        <text>Hydrolysis of proteins with broad specificity for peptide bonds, and a preference for a large uncharged residue in P1. Hydrolyzes peptide amides.</text>
        <dbReference type="EC" id="3.4.21.62"/>
    </reaction>
</comment>
<comment type="similarity">
    <text evidence="1 8 9">Belongs to the peptidase S8 family.</text>
</comment>
<evidence type="ECO:0000256" key="8">
    <source>
        <dbReference type="PROSITE-ProRule" id="PRU01240"/>
    </source>
</evidence>
<dbReference type="InterPro" id="IPR023827">
    <property type="entry name" value="Peptidase_S8_Asp-AS"/>
</dbReference>
<keyword evidence="2 8" id="KW-0645">Protease</keyword>
<dbReference type="EMBL" id="JAAPAO010000644">
    <property type="protein sequence ID" value="KAF4655662.1"/>
    <property type="molecule type" value="Genomic_DNA"/>
</dbReference>
<keyword evidence="5" id="KW-0865">Zymogen</keyword>
<reference evidence="11 12" key="1">
    <citation type="submission" date="2020-04" db="EMBL/GenBank/DDBJ databases">
        <title>Perkinsus chesapeaki whole genome sequence.</title>
        <authorList>
            <person name="Bogema D.R."/>
        </authorList>
    </citation>
    <scope>NUCLEOTIDE SEQUENCE [LARGE SCALE GENOMIC DNA]</scope>
    <source>
        <strain evidence="11">ATCC PRA-425</strain>
    </source>
</reference>
<evidence type="ECO:0000256" key="9">
    <source>
        <dbReference type="RuleBase" id="RU003355"/>
    </source>
</evidence>
<evidence type="ECO:0000256" key="7">
    <source>
        <dbReference type="ARBA" id="ARBA00023619"/>
    </source>
</evidence>
<feature type="active site" description="Charge relay system" evidence="8">
    <location>
        <position position="360"/>
    </location>
</feature>
<evidence type="ECO:0000259" key="10">
    <source>
        <dbReference type="Pfam" id="PF00082"/>
    </source>
</evidence>
<dbReference type="InterPro" id="IPR036852">
    <property type="entry name" value="Peptidase_S8/S53_dom_sf"/>
</dbReference>
<dbReference type="EC" id="3.4.21.62" evidence="7"/>
<dbReference type="InterPro" id="IPR000209">
    <property type="entry name" value="Peptidase_S8/S53_dom"/>
</dbReference>
<feature type="active site" description="Charge relay system" evidence="8">
    <location>
        <position position="197"/>
    </location>
</feature>